<comment type="caution">
    <text evidence="1">The sequence shown here is derived from an EMBL/GenBank/DDBJ whole genome shotgun (WGS) entry which is preliminary data.</text>
</comment>
<evidence type="ECO:0000313" key="2">
    <source>
        <dbReference type="Proteomes" id="UP000789860"/>
    </source>
</evidence>
<keyword evidence="2" id="KW-1185">Reference proteome</keyword>
<proteinExistence type="predicted"/>
<accession>A0ACA9JYI2</accession>
<evidence type="ECO:0000313" key="1">
    <source>
        <dbReference type="EMBL" id="CAG8442561.1"/>
    </source>
</evidence>
<protein>
    <submittedName>
        <fullName evidence="1">3552_t:CDS:1</fullName>
    </submittedName>
</protein>
<gene>
    <name evidence="1" type="ORF">SCALOS_LOCUS721</name>
</gene>
<organism evidence="1 2">
    <name type="scientific">Scutellospora calospora</name>
    <dbReference type="NCBI Taxonomy" id="85575"/>
    <lineage>
        <taxon>Eukaryota</taxon>
        <taxon>Fungi</taxon>
        <taxon>Fungi incertae sedis</taxon>
        <taxon>Mucoromycota</taxon>
        <taxon>Glomeromycotina</taxon>
        <taxon>Glomeromycetes</taxon>
        <taxon>Diversisporales</taxon>
        <taxon>Gigasporaceae</taxon>
        <taxon>Scutellospora</taxon>
    </lineage>
</organism>
<dbReference type="Proteomes" id="UP000789860">
    <property type="component" value="Unassembled WGS sequence"/>
</dbReference>
<dbReference type="EMBL" id="CAJVPM010000369">
    <property type="protein sequence ID" value="CAG8442561.1"/>
    <property type="molecule type" value="Genomic_DNA"/>
</dbReference>
<sequence>MVQTRQLRANHPNSHYASAIFQYEKEFAIKFRNITTLVFLDDKHRCKIGEPGHPIAAVERGKRVIVGKDTTFAVSDHDFAKAGMVPSVTMFCDIPETIDGDFYRGKVCIGLKDPIFQPSTPLRHMTELYNIFLTQKIPNPILCLYTDGGPDHWCTYMRVQLSYICLFLAFDLDYLVAARTPPSHFWKNPVEHIMSTLNLGLQCIGLMRSKMDDKYENLINKANSMKDIREIAESNPTLRDELIKSIQKPISFVHEIFERQSLKGVPFKTFNAAMNEDIEQF</sequence>
<name>A0ACA9JYI2_9GLOM</name>
<reference evidence="1" key="1">
    <citation type="submission" date="2021-06" db="EMBL/GenBank/DDBJ databases">
        <authorList>
            <person name="Kallberg Y."/>
            <person name="Tangrot J."/>
            <person name="Rosling A."/>
        </authorList>
    </citation>
    <scope>NUCLEOTIDE SEQUENCE</scope>
    <source>
        <strain evidence="1">AU212A</strain>
    </source>
</reference>